<dbReference type="Proteomes" id="UP001500279">
    <property type="component" value="Unassembled WGS sequence"/>
</dbReference>
<protein>
    <recommendedName>
        <fullName evidence="4">HTH luxR-type domain-containing protein</fullName>
    </recommendedName>
</protein>
<keyword evidence="2" id="KW-0238">DNA-binding</keyword>
<keyword evidence="6" id="KW-1185">Reference proteome</keyword>
<dbReference type="InterPro" id="IPR000792">
    <property type="entry name" value="Tscrpt_reg_LuxR_C"/>
</dbReference>
<evidence type="ECO:0000256" key="1">
    <source>
        <dbReference type="ARBA" id="ARBA00023015"/>
    </source>
</evidence>
<comment type="caution">
    <text evidence="5">The sequence shown here is derived from an EMBL/GenBank/DDBJ whole genome shotgun (WGS) entry which is preliminary data.</text>
</comment>
<evidence type="ECO:0000313" key="6">
    <source>
        <dbReference type="Proteomes" id="UP001500279"/>
    </source>
</evidence>
<dbReference type="CDD" id="cd06170">
    <property type="entry name" value="LuxR_C_like"/>
    <property type="match status" value="1"/>
</dbReference>
<proteinExistence type="predicted"/>
<dbReference type="SUPFAM" id="SSF46894">
    <property type="entry name" value="C-terminal effector domain of the bipartite response regulators"/>
    <property type="match status" value="1"/>
</dbReference>
<dbReference type="SMART" id="SM00421">
    <property type="entry name" value="HTH_LUXR"/>
    <property type="match status" value="1"/>
</dbReference>
<keyword evidence="3" id="KW-0804">Transcription</keyword>
<evidence type="ECO:0000256" key="3">
    <source>
        <dbReference type="ARBA" id="ARBA00023163"/>
    </source>
</evidence>
<keyword evidence="1" id="KW-0805">Transcription regulation</keyword>
<dbReference type="InterPro" id="IPR036388">
    <property type="entry name" value="WH-like_DNA-bd_sf"/>
</dbReference>
<accession>A0ABN1K544</accession>
<feature type="domain" description="HTH luxR-type" evidence="4">
    <location>
        <begin position="201"/>
        <end position="266"/>
    </location>
</feature>
<evidence type="ECO:0000256" key="2">
    <source>
        <dbReference type="ARBA" id="ARBA00023125"/>
    </source>
</evidence>
<dbReference type="PROSITE" id="PS50043">
    <property type="entry name" value="HTH_LUXR_2"/>
    <property type="match status" value="1"/>
</dbReference>
<evidence type="ECO:0000259" key="4">
    <source>
        <dbReference type="PROSITE" id="PS50043"/>
    </source>
</evidence>
<evidence type="ECO:0000313" key="5">
    <source>
        <dbReference type="EMBL" id="GAA0755090.1"/>
    </source>
</evidence>
<name>A0ABN1K544_9BURK</name>
<dbReference type="EMBL" id="BAAAEW010000021">
    <property type="protein sequence ID" value="GAA0755090.1"/>
    <property type="molecule type" value="Genomic_DNA"/>
</dbReference>
<reference evidence="5 6" key="1">
    <citation type="journal article" date="2019" name="Int. J. Syst. Evol. Microbiol.">
        <title>The Global Catalogue of Microorganisms (GCM) 10K type strain sequencing project: providing services to taxonomists for standard genome sequencing and annotation.</title>
        <authorList>
            <consortium name="The Broad Institute Genomics Platform"/>
            <consortium name="The Broad Institute Genome Sequencing Center for Infectious Disease"/>
            <person name="Wu L."/>
            <person name="Ma J."/>
        </authorList>
    </citation>
    <scope>NUCLEOTIDE SEQUENCE [LARGE SCALE GENOMIC DNA]</scope>
    <source>
        <strain evidence="5 6">JCM 15503</strain>
    </source>
</reference>
<organism evidence="5 6">
    <name type="scientific">Ideonella azotifigens</name>
    <dbReference type="NCBI Taxonomy" id="513160"/>
    <lineage>
        <taxon>Bacteria</taxon>
        <taxon>Pseudomonadati</taxon>
        <taxon>Pseudomonadota</taxon>
        <taxon>Betaproteobacteria</taxon>
        <taxon>Burkholderiales</taxon>
        <taxon>Sphaerotilaceae</taxon>
        <taxon>Ideonella</taxon>
    </lineage>
</organism>
<dbReference type="InterPro" id="IPR016032">
    <property type="entry name" value="Sig_transdc_resp-reg_C-effctor"/>
</dbReference>
<dbReference type="PRINTS" id="PR00038">
    <property type="entry name" value="HTHLUXR"/>
</dbReference>
<sequence>MNSLRPPLSSQVEFGDAFLRGMEAAHAIGSPQQFFVWLRLHIHRFVPHELALCRMDGGRGMRRTRMLNCVPLPEALKLSLADPDAPVWRRLLELWERGDERALQIPLAQLEAPGNRREGDTAQPLFAGLGEAGFRSLRVHALHTGLSRGGPELLFAFVSQQPASEACMADALTALELWVPYLHFAWMRAEGGAQLASRRQPVGEGSALSARELQVLSAVRDSHANAQIGELLGISPLTVKNHLRSIQRKLGARNRAHAVAEAMARRLIA</sequence>
<dbReference type="PANTHER" id="PTHR44688">
    <property type="entry name" value="DNA-BINDING TRANSCRIPTIONAL ACTIVATOR DEVR_DOSR"/>
    <property type="match status" value="1"/>
</dbReference>
<dbReference type="Gene3D" id="1.10.10.10">
    <property type="entry name" value="Winged helix-like DNA-binding domain superfamily/Winged helix DNA-binding domain"/>
    <property type="match status" value="1"/>
</dbReference>
<dbReference type="PANTHER" id="PTHR44688:SF16">
    <property type="entry name" value="DNA-BINDING TRANSCRIPTIONAL ACTIVATOR DEVR_DOSR"/>
    <property type="match status" value="1"/>
</dbReference>
<dbReference type="Pfam" id="PF00196">
    <property type="entry name" value="GerE"/>
    <property type="match status" value="1"/>
</dbReference>
<dbReference type="RefSeq" id="WP_141288083.1">
    <property type="nucleotide sequence ID" value="NZ_BAAAEW010000021.1"/>
</dbReference>
<gene>
    <name evidence="5" type="ORF">GCM10009107_32230</name>
</gene>